<dbReference type="InterPro" id="IPR049192">
    <property type="entry name" value="DUF4246_C"/>
</dbReference>
<gene>
    <name evidence="4" type="ORF">UCREL1_10201</name>
</gene>
<accession>M7SF90</accession>
<dbReference type="HOGENOM" id="CLU_012066_2_0_1"/>
<protein>
    <recommendedName>
        <fullName evidence="6">Duf1665 domain containing protein</fullName>
    </recommendedName>
</protein>
<evidence type="ECO:0000313" key="5">
    <source>
        <dbReference type="Proteomes" id="UP000012174"/>
    </source>
</evidence>
<evidence type="ECO:0000259" key="2">
    <source>
        <dbReference type="Pfam" id="PF14033"/>
    </source>
</evidence>
<dbReference type="OMA" id="QASSPDW"/>
<feature type="domain" description="DUF4246" evidence="3">
    <location>
        <begin position="6"/>
        <end position="75"/>
    </location>
</feature>
<reference evidence="5" key="1">
    <citation type="journal article" date="2013" name="Genome Announc.">
        <title>Draft genome sequence of the grapevine dieback fungus Eutypa lata UCR-EL1.</title>
        <authorList>
            <person name="Blanco-Ulate B."/>
            <person name="Rolshausen P.E."/>
            <person name="Cantu D."/>
        </authorList>
    </citation>
    <scope>NUCLEOTIDE SEQUENCE [LARGE SCALE GENOMIC DNA]</scope>
    <source>
        <strain evidence="5">UCR-EL1</strain>
    </source>
</reference>
<dbReference type="PANTHER" id="PTHR33119">
    <property type="entry name" value="IFI3P"/>
    <property type="match status" value="1"/>
</dbReference>
<dbReference type="InterPro" id="IPR049207">
    <property type="entry name" value="DUF4246_N"/>
</dbReference>
<dbReference type="InterPro" id="IPR025340">
    <property type="entry name" value="DUF4246"/>
</dbReference>
<evidence type="ECO:0000313" key="4">
    <source>
        <dbReference type="EMBL" id="EMR62847.1"/>
    </source>
</evidence>
<feature type="domain" description="DUF4246" evidence="2">
    <location>
        <begin position="442"/>
        <end position="528"/>
    </location>
</feature>
<dbReference type="AlphaFoldDB" id="M7SF90"/>
<name>M7SF90_EUTLA</name>
<dbReference type="PANTHER" id="PTHR33119:SF1">
    <property type="entry name" value="FE2OG DIOXYGENASE DOMAIN-CONTAINING PROTEIN"/>
    <property type="match status" value="1"/>
</dbReference>
<feature type="compositionally biased region" description="Basic and acidic residues" evidence="1">
    <location>
        <begin position="567"/>
        <end position="583"/>
    </location>
</feature>
<keyword evidence="5" id="KW-1185">Reference proteome</keyword>
<organism evidence="4 5">
    <name type="scientific">Eutypa lata (strain UCR-EL1)</name>
    <name type="common">Grapevine dieback disease fungus</name>
    <name type="synonym">Eutypa armeniacae</name>
    <dbReference type="NCBI Taxonomy" id="1287681"/>
    <lineage>
        <taxon>Eukaryota</taxon>
        <taxon>Fungi</taxon>
        <taxon>Dikarya</taxon>
        <taxon>Ascomycota</taxon>
        <taxon>Pezizomycotina</taxon>
        <taxon>Sordariomycetes</taxon>
        <taxon>Xylariomycetidae</taxon>
        <taxon>Xylariales</taxon>
        <taxon>Diatrypaceae</taxon>
        <taxon>Eutypa</taxon>
    </lineage>
</organism>
<dbReference type="OrthoDB" id="415532at2759"/>
<proteinExistence type="predicted"/>
<dbReference type="eggNOG" id="ENOG502QQIE">
    <property type="taxonomic scope" value="Eukaryota"/>
</dbReference>
<dbReference type="Pfam" id="PF21666">
    <property type="entry name" value="DUF4246_N"/>
    <property type="match status" value="1"/>
</dbReference>
<evidence type="ECO:0008006" key="6">
    <source>
        <dbReference type="Google" id="ProtNLM"/>
    </source>
</evidence>
<sequence length="647" mass="73106">MPATEYPGLGLPLRYYDRRGERYPIGAHYNFAAFCSDIIAVREVAMMYVMDRLTDKADWHKKVFDDAIVSKWRKEAFEIPDEYFWAEATGAKGRQTADGQVRNIITRYIGGKIKGEKRLENIMSQEAFDYCIEELRNKARYYEVSGLVPTLNASASVVKSDTLVSAELHTSLREAFQRLMTDQASSPDWHPKSGDMVQDLVHPSMYPLVYGRSGVFRDEVVGVGGAIEKYAGKGEVIEKEEPPEHYGLSVGASSVPHSYWSNTYQWLPANVAFQDDGSVKFTSYINNLHPTKYPEIYRTVERLIETVLPAWDQCLDMPIPSPRFTSPVPSPRFDRPKNPDDYNKDNWDPSDQEVLANAEVNWEDLGEIPPDPEQEDVTERKWEALRKPVQPQPHAFKEVDYTPLNRIAEKFRKMGLQVIVKMASIELTPEKPEFPAGGWHDGYRWMELVYGANFGGGPCLQNYGNVETPQGRLLAFSNVFHHRVSSFRLADPTKPGHRRFIALWLVDPHVRIISTANVAPQQLDWWMDSVTGGCSSSAEAKEAALSKLPAELVNLLAEKGAASAAAAERKKKGEEEGLDHPNPDVRLPPELMDMVRSHLDADGGGIGSLMSEAEAKEHRLKLMEARSAFHMDADEEWHQQSYSFCEH</sequence>
<feature type="domain" description="DUF4246" evidence="2">
    <location>
        <begin position="126"/>
        <end position="440"/>
    </location>
</feature>
<feature type="region of interest" description="Disordered" evidence="1">
    <location>
        <begin position="321"/>
        <end position="346"/>
    </location>
</feature>
<dbReference type="KEGG" id="ela:UCREL1_10201"/>
<evidence type="ECO:0000259" key="3">
    <source>
        <dbReference type="Pfam" id="PF21666"/>
    </source>
</evidence>
<dbReference type="Pfam" id="PF14033">
    <property type="entry name" value="DUF4246"/>
    <property type="match status" value="2"/>
</dbReference>
<evidence type="ECO:0000256" key="1">
    <source>
        <dbReference type="SAM" id="MobiDB-lite"/>
    </source>
</evidence>
<dbReference type="Proteomes" id="UP000012174">
    <property type="component" value="Unassembled WGS sequence"/>
</dbReference>
<dbReference type="EMBL" id="KB707360">
    <property type="protein sequence ID" value="EMR62847.1"/>
    <property type="molecule type" value="Genomic_DNA"/>
</dbReference>
<feature type="region of interest" description="Disordered" evidence="1">
    <location>
        <begin position="566"/>
        <end position="588"/>
    </location>
</feature>
<feature type="compositionally biased region" description="Basic and acidic residues" evidence="1">
    <location>
        <begin position="332"/>
        <end position="346"/>
    </location>
</feature>